<keyword evidence="1" id="KW-1133">Transmembrane helix</keyword>
<dbReference type="PANTHER" id="PTHR22550:SF18">
    <property type="entry name" value="VWFA DOMAIN-CONTAINING PROTEIN"/>
    <property type="match status" value="1"/>
</dbReference>
<keyword evidence="4" id="KW-1185">Reference proteome</keyword>
<evidence type="ECO:0000259" key="2">
    <source>
        <dbReference type="PROSITE" id="PS50234"/>
    </source>
</evidence>
<dbReference type="SMART" id="SM00327">
    <property type="entry name" value="VWA"/>
    <property type="match status" value="1"/>
</dbReference>
<proteinExistence type="predicted"/>
<accession>A0ABY6N634</accession>
<dbReference type="EMBL" id="CP100390">
    <property type="protein sequence ID" value="UZE97578.1"/>
    <property type="molecule type" value="Genomic_DNA"/>
</dbReference>
<feature type="transmembrane region" description="Helical" evidence="1">
    <location>
        <begin position="306"/>
        <end position="328"/>
    </location>
</feature>
<protein>
    <submittedName>
        <fullName evidence="3">VWA domain-containing protein</fullName>
    </submittedName>
</protein>
<gene>
    <name evidence="3" type="ORF">NKI27_07505</name>
</gene>
<dbReference type="InterPro" id="IPR050768">
    <property type="entry name" value="UPF0353/GerABKA_families"/>
</dbReference>
<reference evidence="3" key="1">
    <citation type="submission" date="2022-06" db="EMBL/GenBank/DDBJ databases">
        <title>Alkalimarinus sp. nov., isolated from gut of a Alitta virens.</title>
        <authorList>
            <person name="Yang A.I."/>
            <person name="Shin N.-R."/>
        </authorList>
    </citation>
    <scope>NUCLEOTIDE SEQUENCE</scope>
    <source>
        <strain evidence="3">A2M4</strain>
    </source>
</reference>
<sequence length="340" mass="37895">MLEFEWPWLLLLLFAPLLIKPQKIVVSKPTKALRIPFFSQLEAAGLTREGSTQHKKSKLLQALKVIAWVSLVVAVSRPQYVGELIEVPISGRDLMLAVDISPSMKEEDMILRGYQVTRLDVVKSVVSDFVDQRKGDRVGLILFGTQPYIQSPLSFDTVTVNTLLQEAFLGMAGRATAIGDAITLAVKRLRDRPQNSRVLILLTDGANTAGEIQPIKAAQLAAKENIKIYTIGIGAEEMIQRGFLGSRTVNPSRDLDEKTLQEIADTTGGQFFRARNTAELELIYEGINRLEPIEQEVRSYRPTRSYFHWPLAVSFLALLGIILTKLVAPKLQTLTRKTEG</sequence>
<dbReference type="SUPFAM" id="SSF53300">
    <property type="entry name" value="vWA-like"/>
    <property type="match status" value="1"/>
</dbReference>
<organism evidence="3 4">
    <name type="scientific">Alkalimarinus alittae</name>
    <dbReference type="NCBI Taxonomy" id="2961619"/>
    <lineage>
        <taxon>Bacteria</taxon>
        <taxon>Pseudomonadati</taxon>
        <taxon>Pseudomonadota</taxon>
        <taxon>Gammaproteobacteria</taxon>
        <taxon>Alteromonadales</taxon>
        <taxon>Alteromonadaceae</taxon>
        <taxon>Alkalimarinus</taxon>
    </lineage>
</organism>
<dbReference type="InterPro" id="IPR033881">
    <property type="entry name" value="vWA_BatA_type"/>
</dbReference>
<keyword evidence="1" id="KW-0472">Membrane</keyword>
<dbReference type="CDD" id="cd01467">
    <property type="entry name" value="vWA_BatA_type"/>
    <property type="match status" value="1"/>
</dbReference>
<dbReference type="RefSeq" id="WP_265049052.1">
    <property type="nucleotide sequence ID" value="NZ_CP100390.1"/>
</dbReference>
<dbReference type="PROSITE" id="PS50234">
    <property type="entry name" value="VWFA"/>
    <property type="match status" value="1"/>
</dbReference>
<dbReference type="Proteomes" id="UP001163739">
    <property type="component" value="Chromosome"/>
</dbReference>
<dbReference type="InterPro" id="IPR002035">
    <property type="entry name" value="VWF_A"/>
</dbReference>
<evidence type="ECO:0000313" key="4">
    <source>
        <dbReference type="Proteomes" id="UP001163739"/>
    </source>
</evidence>
<evidence type="ECO:0000256" key="1">
    <source>
        <dbReference type="SAM" id="Phobius"/>
    </source>
</evidence>
<keyword evidence="1" id="KW-0812">Transmembrane</keyword>
<dbReference type="Pfam" id="PF00092">
    <property type="entry name" value="VWA"/>
    <property type="match status" value="1"/>
</dbReference>
<dbReference type="PANTHER" id="PTHR22550">
    <property type="entry name" value="SPORE GERMINATION PROTEIN"/>
    <property type="match status" value="1"/>
</dbReference>
<name>A0ABY6N634_9ALTE</name>
<dbReference type="InterPro" id="IPR036465">
    <property type="entry name" value="vWFA_dom_sf"/>
</dbReference>
<evidence type="ECO:0000313" key="3">
    <source>
        <dbReference type="EMBL" id="UZE97578.1"/>
    </source>
</evidence>
<feature type="domain" description="VWFA" evidence="2">
    <location>
        <begin position="93"/>
        <end position="287"/>
    </location>
</feature>
<dbReference type="Gene3D" id="3.40.50.410">
    <property type="entry name" value="von Willebrand factor, type A domain"/>
    <property type="match status" value="1"/>
</dbReference>